<dbReference type="InterPro" id="IPR001853">
    <property type="entry name" value="DSBA-like_thioredoxin_dom"/>
</dbReference>
<accession>A0ABU4HVF2</accession>
<evidence type="ECO:0000313" key="3">
    <source>
        <dbReference type="Proteomes" id="UP001284601"/>
    </source>
</evidence>
<dbReference type="Pfam" id="PF01323">
    <property type="entry name" value="DSBA"/>
    <property type="match status" value="1"/>
</dbReference>
<dbReference type="SUPFAM" id="SSF52833">
    <property type="entry name" value="Thioredoxin-like"/>
    <property type="match status" value="1"/>
</dbReference>
<reference evidence="3" key="1">
    <citation type="submission" date="2023-07" db="EMBL/GenBank/DDBJ databases">
        <title>Conexibacter stalactiti sp. nov., isolated from stalactites in a lava cave and emended description of the genus Conexibacter.</title>
        <authorList>
            <person name="Lee S.D."/>
        </authorList>
    </citation>
    <scope>NUCLEOTIDE SEQUENCE [LARGE SCALE GENOMIC DNA]</scope>
    <source>
        <strain evidence="3">KCTC 39840</strain>
    </source>
</reference>
<feature type="domain" description="DSBA-like thioredoxin" evidence="1">
    <location>
        <begin position="6"/>
        <end position="164"/>
    </location>
</feature>
<protein>
    <submittedName>
        <fullName evidence="2">DsbA family protein</fullName>
    </submittedName>
</protein>
<comment type="caution">
    <text evidence="2">The sequence shown here is derived from an EMBL/GenBank/DDBJ whole genome shotgun (WGS) entry which is preliminary data.</text>
</comment>
<name>A0ABU4HVF2_9ACTN</name>
<dbReference type="RefSeq" id="WP_318599608.1">
    <property type="nucleotide sequence ID" value="NZ_JAWSTH010000076.1"/>
</dbReference>
<organism evidence="2 3">
    <name type="scientific">Conexibacter stalactiti</name>
    <dbReference type="NCBI Taxonomy" id="1940611"/>
    <lineage>
        <taxon>Bacteria</taxon>
        <taxon>Bacillati</taxon>
        <taxon>Actinomycetota</taxon>
        <taxon>Thermoleophilia</taxon>
        <taxon>Solirubrobacterales</taxon>
        <taxon>Conexibacteraceae</taxon>
        <taxon>Conexibacter</taxon>
    </lineage>
</organism>
<dbReference type="EMBL" id="JAWSTH010000076">
    <property type="protein sequence ID" value="MDW5597144.1"/>
    <property type="molecule type" value="Genomic_DNA"/>
</dbReference>
<dbReference type="Proteomes" id="UP001284601">
    <property type="component" value="Unassembled WGS sequence"/>
</dbReference>
<sequence length="284" mass="30313">MAAAATVTIFTDPGCPFGFNAQRQDLQLRWAYGDGVDVRVRQIVLRTERGEFADLPFTAEMLVANGERMRDEYGMPMAVREPTHLAATRSACAAIVGARLSGGEAAADRLLRAIRVRVHSAGEAIDEPATLRAAAADVGIAAEQLEAWLTDEAVAAALLEDMEASRAPVPEALALPHKLARDGERGWRYTASSTVVDAGERRTAAPGFQPWAAYEVAFAGALPELPRRAAPESAAELLSWAPYPLATAEVAAVRDISIEAAREELEQAGATLAPYANDGYWSLA</sequence>
<evidence type="ECO:0000259" key="1">
    <source>
        <dbReference type="Pfam" id="PF01323"/>
    </source>
</evidence>
<proteinExistence type="predicted"/>
<dbReference type="Gene3D" id="3.40.30.10">
    <property type="entry name" value="Glutaredoxin"/>
    <property type="match status" value="1"/>
</dbReference>
<dbReference type="InterPro" id="IPR036249">
    <property type="entry name" value="Thioredoxin-like_sf"/>
</dbReference>
<gene>
    <name evidence="2" type="ORF">R7226_22550</name>
</gene>
<keyword evidence="3" id="KW-1185">Reference proteome</keyword>
<evidence type="ECO:0000313" key="2">
    <source>
        <dbReference type="EMBL" id="MDW5597144.1"/>
    </source>
</evidence>